<keyword evidence="3" id="KW-0804">Transcription</keyword>
<dbReference type="Pfam" id="PF01614">
    <property type="entry name" value="IclR_C"/>
    <property type="match status" value="1"/>
</dbReference>
<keyword evidence="2" id="KW-0238">DNA-binding</keyword>
<dbReference type="Gene3D" id="1.10.10.10">
    <property type="entry name" value="Winged helix-like DNA-binding domain superfamily/Winged helix DNA-binding domain"/>
    <property type="match status" value="1"/>
</dbReference>
<evidence type="ECO:0000256" key="3">
    <source>
        <dbReference type="ARBA" id="ARBA00023163"/>
    </source>
</evidence>
<dbReference type="GO" id="GO:0003700">
    <property type="term" value="F:DNA-binding transcription factor activity"/>
    <property type="evidence" value="ECO:0007669"/>
    <property type="project" value="TreeGrafter"/>
</dbReference>
<dbReference type="InterPro" id="IPR029016">
    <property type="entry name" value="GAF-like_dom_sf"/>
</dbReference>
<dbReference type="InterPro" id="IPR036390">
    <property type="entry name" value="WH_DNA-bd_sf"/>
</dbReference>
<dbReference type="InterPro" id="IPR050707">
    <property type="entry name" value="HTH_MetabolicPath_Reg"/>
</dbReference>
<keyword evidence="1" id="KW-0805">Transcription regulation</keyword>
<gene>
    <name evidence="6" type="ORF">V3328_22440</name>
</gene>
<feature type="domain" description="HTH iclR-type" evidence="4">
    <location>
        <begin position="1"/>
        <end position="59"/>
    </location>
</feature>
<dbReference type="SUPFAM" id="SSF46785">
    <property type="entry name" value="Winged helix' DNA-binding domain"/>
    <property type="match status" value="1"/>
</dbReference>
<sequence>MRVLAVLRAAAEAEGPISIKSVAQELGLAQSTVHRMFDLLVSEDFLRQDPHTRRYGIGAEYYRVATLVANSHSFGDFAGPSLEWLTEKTGETAAFALYLHGTGRMVFTAVSDSPHSLRYRLDARQRFPIVWGASGLAILAFLPEDEQAAVIAAAEPSPVTGALIDPAALRKRLRGIRKDGWAWSQSEKIPESVGIAAPVMSAGRVTGCLALTIPSFRFDASILPKYGRLVADAAEALSVRPGKESDD</sequence>
<dbReference type="SMART" id="SM00346">
    <property type="entry name" value="HTH_ICLR"/>
    <property type="match status" value="1"/>
</dbReference>
<dbReference type="Proteomes" id="UP001378188">
    <property type="component" value="Unassembled WGS sequence"/>
</dbReference>
<proteinExistence type="predicted"/>
<protein>
    <submittedName>
        <fullName evidence="6">IclR family transcriptional regulator</fullName>
    </submittedName>
</protein>
<dbReference type="InterPro" id="IPR014757">
    <property type="entry name" value="Tscrpt_reg_IclR_C"/>
</dbReference>
<comment type="caution">
    <text evidence="6">The sequence shown here is derived from an EMBL/GenBank/DDBJ whole genome shotgun (WGS) entry which is preliminary data.</text>
</comment>
<evidence type="ECO:0000313" key="7">
    <source>
        <dbReference type="Proteomes" id="UP001378188"/>
    </source>
</evidence>
<dbReference type="InterPro" id="IPR036388">
    <property type="entry name" value="WH-like_DNA-bd_sf"/>
</dbReference>
<name>A0AAW9RZ87_9HYPH</name>
<dbReference type="GO" id="GO:0045892">
    <property type="term" value="P:negative regulation of DNA-templated transcription"/>
    <property type="evidence" value="ECO:0007669"/>
    <property type="project" value="TreeGrafter"/>
</dbReference>
<dbReference type="Gene3D" id="3.30.450.40">
    <property type="match status" value="1"/>
</dbReference>
<dbReference type="RefSeq" id="WP_340331963.1">
    <property type="nucleotide sequence ID" value="NZ_JAZHOF010000011.1"/>
</dbReference>
<evidence type="ECO:0000256" key="1">
    <source>
        <dbReference type="ARBA" id="ARBA00023015"/>
    </source>
</evidence>
<accession>A0AAW9RZ87</accession>
<organism evidence="6 7">
    <name type="scientific">Microbaculum marinum</name>
    <dbReference type="NCBI Taxonomy" id="1764581"/>
    <lineage>
        <taxon>Bacteria</taxon>
        <taxon>Pseudomonadati</taxon>
        <taxon>Pseudomonadota</taxon>
        <taxon>Alphaproteobacteria</taxon>
        <taxon>Hyphomicrobiales</taxon>
        <taxon>Tepidamorphaceae</taxon>
        <taxon>Microbaculum</taxon>
    </lineage>
</organism>
<dbReference type="PANTHER" id="PTHR30136">
    <property type="entry name" value="HELIX-TURN-HELIX TRANSCRIPTIONAL REGULATOR, ICLR FAMILY"/>
    <property type="match status" value="1"/>
</dbReference>
<dbReference type="Pfam" id="PF09339">
    <property type="entry name" value="HTH_IclR"/>
    <property type="match status" value="1"/>
</dbReference>
<evidence type="ECO:0000313" key="6">
    <source>
        <dbReference type="EMBL" id="MEJ8574260.1"/>
    </source>
</evidence>
<dbReference type="InterPro" id="IPR005471">
    <property type="entry name" value="Tscrpt_reg_IclR_N"/>
</dbReference>
<evidence type="ECO:0000259" key="4">
    <source>
        <dbReference type="PROSITE" id="PS51077"/>
    </source>
</evidence>
<keyword evidence="7" id="KW-1185">Reference proteome</keyword>
<reference evidence="6 7" key="1">
    <citation type="submission" date="2024-02" db="EMBL/GenBank/DDBJ databases">
        <title>Genome analysis and characterization of Microbaculum marinisediminis sp. nov., isolated from marine sediment.</title>
        <authorList>
            <person name="Du Z.-J."/>
            <person name="Ye Y.-Q."/>
            <person name="Zhang Z.-R."/>
            <person name="Yuan S.-M."/>
            <person name="Zhang X.-Y."/>
        </authorList>
    </citation>
    <scope>NUCLEOTIDE SEQUENCE [LARGE SCALE GENOMIC DNA]</scope>
    <source>
        <strain evidence="6 7">SDUM1044001</strain>
    </source>
</reference>
<dbReference type="SUPFAM" id="SSF55781">
    <property type="entry name" value="GAF domain-like"/>
    <property type="match status" value="1"/>
</dbReference>
<dbReference type="PROSITE" id="PS51077">
    <property type="entry name" value="HTH_ICLR"/>
    <property type="match status" value="1"/>
</dbReference>
<evidence type="ECO:0000256" key="2">
    <source>
        <dbReference type="ARBA" id="ARBA00023125"/>
    </source>
</evidence>
<feature type="domain" description="IclR-ED" evidence="5">
    <location>
        <begin position="60"/>
        <end position="243"/>
    </location>
</feature>
<dbReference type="AlphaFoldDB" id="A0AAW9RZ87"/>
<dbReference type="PANTHER" id="PTHR30136:SF35">
    <property type="entry name" value="HTH-TYPE TRANSCRIPTIONAL REGULATOR RV1719"/>
    <property type="match status" value="1"/>
</dbReference>
<evidence type="ECO:0000259" key="5">
    <source>
        <dbReference type="PROSITE" id="PS51078"/>
    </source>
</evidence>
<dbReference type="GO" id="GO:0003677">
    <property type="term" value="F:DNA binding"/>
    <property type="evidence" value="ECO:0007669"/>
    <property type="project" value="UniProtKB-KW"/>
</dbReference>
<dbReference type="EMBL" id="JAZHOF010000011">
    <property type="protein sequence ID" value="MEJ8574260.1"/>
    <property type="molecule type" value="Genomic_DNA"/>
</dbReference>
<dbReference type="PROSITE" id="PS51078">
    <property type="entry name" value="ICLR_ED"/>
    <property type="match status" value="1"/>
</dbReference>